<name>A0A6A3ZZY8_9STRA</name>
<dbReference type="EMBL" id="QXGD01000257">
    <property type="protein sequence ID" value="KAE9245715.1"/>
    <property type="molecule type" value="Genomic_DNA"/>
</dbReference>
<comment type="caution">
    <text evidence="2">The sequence shown here is derived from an EMBL/GenBank/DDBJ whole genome shotgun (WGS) entry which is preliminary data.</text>
</comment>
<organism evidence="2 3">
    <name type="scientific">Phytophthora fragariae</name>
    <dbReference type="NCBI Taxonomy" id="53985"/>
    <lineage>
        <taxon>Eukaryota</taxon>
        <taxon>Sar</taxon>
        <taxon>Stramenopiles</taxon>
        <taxon>Oomycota</taxon>
        <taxon>Peronosporomycetes</taxon>
        <taxon>Peronosporales</taxon>
        <taxon>Peronosporaceae</taxon>
        <taxon>Phytophthora</taxon>
    </lineage>
</organism>
<feature type="compositionally biased region" description="Basic and acidic residues" evidence="1">
    <location>
        <begin position="54"/>
        <end position="66"/>
    </location>
</feature>
<reference evidence="2 3" key="1">
    <citation type="submission" date="2018-08" db="EMBL/GenBank/DDBJ databases">
        <title>Genomic investigation of the strawberry pathogen Phytophthora fragariae indicates pathogenicity is determined by transcriptional variation in three key races.</title>
        <authorList>
            <person name="Adams T.M."/>
            <person name="Armitage A.D."/>
            <person name="Sobczyk M.K."/>
            <person name="Bates H.J."/>
            <person name="Dunwell J.M."/>
            <person name="Nellist C.F."/>
            <person name="Harrison R.J."/>
        </authorList>
    </citation>
    <scope>NUCLEOTIDE SEQUENCE [LARGE SCALE GENOMIC DNA]</scope>
    <source>
        <strain evidence="2 3">BC-1</strain>
    </source>
</reference>
<gene>
    <name evidence="2" type="ORF">PF002_g7092</name>
</gene>
<protein>
    <submittedName>
        <fullName evidence="2">Uncharacterized protein</fullName>
    </submittedName>
</protein>
<evidence type="ECO:0000256" key="1">
    <source>
        <dbReference type="SAM" id="MobiDB-lite"/>
    </source>
</evidence>
<sequence>MWGARCPDAGHSFSTKLKLPLLSQSEALCERVQHCRPEPEEERPPRHYPSPSQARRDKTALKEPRSKSAKQQLPSASVTFGFSLEETALIRSFHCQLLPNFTGDWTIGREAYKARVKSLRPRHFTVESLGATNFNSDIENPRFKAASGFLDHIPSYPPVEA</sequence>
<dbReference type="Proteomes" id="UP000440367">
    <property type="component" value="Unassembled WGS sequence"/>
</dbReference>
<feature type="region of interest" description="Disordered" evidence="1">
    <location>
        <begin position="34"/>
        <end position="74"/>
    </location>
</feature>
<evidence type="ECO:0000313" key="3">
    <source>
        <dbReference type="Proteomes" id="UP000440367"/>
    </source>
</evidence>
<proteinExistence type="predicted"/>
<feature type="compositionally biased region" description="Basic and acidic residues" evidence="1">
    <location>
        <begin position="34"/>
        <end position="45"/>
    </location>
</feature>
<evidence type="ECO:0000313" key="2">
    <source>
        <dbReference type="EMBL" id="KAE9245715.1"/>
    </source>
</evidence>
<dbReference type="AlphaFoldDB" id="A0A6A3ZZY8"/>
<accession>A0A6A3ZZY8</accession>